<sequence>MSEGAEGTAACVGSCRDVTAVYIAAAGGCGRRLSRHSLPTPHRTLANMKSCAFALLLVGLVAAAAAYTTKYDNIDLDEILHNDRLLNKYHECLLADTDTSCTADGKELKAAIPDALTNECAKCNEKQKAGAEKVIRFLIKEKPDLWTPLENKYDPTGSYRQKYGDELKRVSA</sequence>
<dbReference type="Pfam" id="PF03392">
    <property type="entry name" value="OS-D"/>
    <property type="match status" value="1"/>
</dbReference>
<protein>
    <submittedName>
        <fullName evidence="1">Chemosensory protein 18</fullName>
    </submittedName>
</protein>
<gene>
    <name evidence="1" type="primary">CSP18</name>
</gene>
<reference evidence="1" key="1">
    <citation type="submission" date="2016-09" db="EMBL/GenBank/DDBJ databases">
        <title>Identification and expression profiling of chemosensory protein genes in grasshopper, Oedaleus asiaticus.</title>
        <authorList>
            <person name="Zhou Y."/>
            <person name="Pang B."/>
        </authorList>
    </citation>
    <scope>NUCLEOTIDE SEQUENCE</scope>
    <source>
        <tissue evidence="1">Antennae</tissue>
    </source>
</reference>
<dbReference type="EMBL" id="KX905074">
    <property type="protein sequence ID" value="ATI99857.1"/>
    <property type="molecule type" value="mRNA"/>
</dbReference>
<organism evidence="1">
    <name type="scientific">Oedaleus asiaticus</name>
    <dbReference type="NCBI Taxonomy" id="244712"/>
    <lineage>
        <taxon>Eukaryota</taxon>
        <taxon>Metazoa</taxon>
        <taxon>Ecdysozoa</taxon>
        <taxon>Arthropoda</taxon>
        <taxon>Hexapoda</taxon>
        <taxon>Insecta</taxon>
        <taxon>Pterygota</taxon>
        <taxon>Neoptera</taxon>
        <taxon>Polyneoptera</taxon>
        <taxon>Orthoptera</taxon>
        <taxon>Caelifera</taxon>
        <taxon>Acrididea</taxon>
        <taxon>Acridomorpha</taxon>
        <taxon>Acridoidea</taxon>
        <taxon>Acrididae</taxon>
        <taxon>Oedipodinae</taxon>
        <taxon>Oedaleus</taxon>
    </lineage>
</organism>
<dbReference type="PANTHER" id="PTHR11257:SF12">
    <property type="entry name" value="EJACULATORY BULB-SPECIFIC PROTEIN 3-RELATED"/>
    <property type="match status" value="1"/>
</dbReference>
<dbReference type="InterPro" id="IPR005055">
    <property type="entry name" value="A10/PebIII"/>
</dbReference>
<proteinExistence type="evidence at transcript level"/>
<name>A0A2D1A9F1_9ORTH</name>
<dbReference type="SUPFAM" id="SSF100910">
    <property type="entry name" value="Chemosensory protein Csp2"/>
    <property type="match status" value="1"/>
</dbReference>
<dbReference type="AlphaFoldDB" id="A0A2D1A9F1"/>
<dbReference type="Gene3D" id="1.10.2080.10">
    <property type="entry name" value="Insect odorant-binding protein A10/Ejaculatory bulb-specific protein 3"/>
    <property type="match status" value="1"/>
</dbReference>
<dbReference type="PANTHER" id="PTHR11257">
    <property type="entry name" value="CHEMOSENSORY PROTEIN-RELATED"/>
    <property type="match status" value="1"/>
</dbReference>
<accession>A0A2D1A9F1</accession>
<evidence type="ECO:0000313" key="1">
    <source>
        <dbReference type="EMBL" id="ATI99857.1"/>
    </source>
</evidence>
<dbReference type="InterPro" id="IPR036682">
    <property type="entry name" value="OS_D_A10/PebIII_sf"/>
</dbReference>